<proteinExistence type="predicted"/>
<feature type="non-terminal residue" evidence="1">
    <location>
        <position position="66"/>
    </location>
</feature>
<dbReference type="AlphaFoldDB" id="A0A392T788"/>
<name>A0A392T788_9FABA</name>
<protein>
    <submittedName>
        <fullName evidence="1">Uncharacterized protein</fullName>
    </submittedName>
</protein>
<organism evidence="1 2">
    <name type="scientific">Trifolium medium</name>
    <dbReference type="NCBI Taxonomy" id="97028"/>
    <lineage>
        <taxon>Eukaryota</taxon>
        <taxon>Viridiplantae</taxon>
        <taxon>Streptophyta</taxon>
        <taxon>Embryophyta</taxon>
        <taxon>Tracheophyta</taxon>
        <taxon>Spermatophyta</taxon>
        <taxon>Magnoliopsida</taxon>
        <taxon>eudicotyledons</taxon>
        <taxon>Gunneridae</taxon>
        <taxon>Pentapetalae</taxon>
        <taxon>rosids</taxon>
        <taxon>fabids</taxon>
        <taxon>Fabales</taxon>
        <taxon>Fabaceae</taxon>
        <taxon>Papilionoideae</taxon>
        <taxon>50 kb inversion clade</taxon>
        <taxon>NPAAA clade</taxon>
        <taxon>Hologalegina</taxon>
        <taxon>IRL clade</taxon>
        <taxon>Trifolieae</taxon>
        <taxon>Trifolium</taxon>
    </lineage>
</organism>
<dbReference type="Proteomes" id="UP000265520">
    <property type="component" value="Unassembled WGS sequence"/>
</dbReference>
<accession>A0A392T788</accession>
<reference evidence="1 2" key="1">
    <citation type="journal article" date="2018" name="Front. Plant Sci.">
        <title>Red Clover (Trifolium pratense) and Zigzag Clover (T. medium) - A Picture of Genomic Similarities and Differences.</title>
        <authorList>
            <person name="Dluhosova J."/>
            <person name="Istvanek J."/>
            <person name="Nedelnik J."/>
            <person name="Repkova J."/>
        </authorList>
    </citation>
    <scope>NUCLEOTIDE SEQUENCE [LARGE SCALE GENOMIC DNA]</scope>
    <source>
        <strain evidence="2">cv. 10/8</strain>
        <tissue evidence="1">Leaf</tissue>
    </source>
</reference>
<evidence type="ECO:0000313" key="1">
    <source>
        <dbReference type="EMBL" id="MCI56036.1"/>
    </source>
</evidence>
<comment type="caution">
    <text evidence="1">The sequence shown here is derived from an EMBL/GenBank/DDBJ whole genome shotgun (WGS) entry which is preliminary data.</text>
</comment>
<sequence length="66" mass="7467">MADNTRMKEVYAELKKNADEIARVSESLSGQLDRMEAANTAQRERMEAIQMANDSQFSQLNATMVQ</sequence>
<evidence type="ECO:0000313" key="2">
    <source>
        <dbReference type="Proteomes" id="UP000265520"/>
    </source>
</evidence>
<dbReference type="EMBL" id="LXQA010505851">
    <property type="protein sequence ID" value="MCI56036.1"/>
    <property type="molecule type" value="Genomic_DNA"/>
</dbReference>
<keyword evidence="2" id="KW-1185">Reference proteome</keyword>